<evidence type="ECO:0000313" key="4">
    <source>
        <dbReference type="EMBL" id="RHZ48370.1"/>
    </source>
</evidence>
<gene>
    <name evidence="4" type="ORF">CDV56_103050</name>
</gene>
<dbReference type="VEuPathDB" id="FungiDB:CDV56_103050"/>
<comment type="caution">
    <text evidence="4">The sequence shown here is derived from an EMBL/GenBank/DDBJ whole genome shotgun (WGS) entry which is preliminary data.</text>
</comment>
<dbReference type="PANTHER" id="PTHR43008:SF4">
    <property type="entry name" value="CHAIN DEHYDROGENASE, PUTATIVE (AFU_ORTHOLOGUE AFUA_4G08710)-RELATED"/>
    <property type="match status" value="1"/>
</dbReference>
<protein>
    <submittedName>
        <fullName evidence="4">Uncharacterized protein</fullName>
    </submittedName>
</protein>
<keyword evidence="2" id="KW-0560">Oxidoreductase</keyword>
<comment type="similarity">
    <text evidence="1">Belongs to the short-chain dehydrogenases/reductases (SDR) family.</text>
</comment>
<feature type="transmembrane region" description="Helical" evidence="3">
    <location>
        <begin position="39"/>
        <end position="61"/>
    </location>
</feature>
<dbReference type="STRING" id="41047.A0A397GK11"/>
<dbReference type="PANTHER" id="PTHR43008">
    <property type="entry name" value="BENZIL REDUCTASE"/>
    <property type="match status" value="1"/>
</dbReference>
<keyword evidence="3" id="KW-1133">Transmembrane helix</keyword>
<organism evidence="4 5">
    <name type="scientific">Aspergillus thermomutatus</name>
    <name type="common">Neosartorya pseudofischeri</name>
    <dbReference type="NCBI Taxonomy" id="41047"/>
    <lineage>
        <taxon>Eukaryota</taxon>
        <taxon>Fungi</taxon>
        <taxon>Dikarya</taxon>
        <taxon>Ascomycota</taxon>
        <taxon>Pezizomycotina</taxon>
        <taxon>Eurotiomycetes</taxon>
        <taxon>Eurotiomycetidae</taxon>
        <taxon>Eurotiales</taxon>
        <taxon>Aspergillaceae</taxon>
        <taxon>Aspergillus</taxon>
        <taxon>Aspergillus subgen. Fumigati</taxon>
    </lineage>
</organism>
<dbReference type="GeneID" id="38125024"/>
<dbReference type="GO" id="GO:0050664">
    <property type="term" value="F:oxidoreductase activity, acting on NAD(P)H, oxygen as acceptor"/>
    <property type="evidence" value="ECO:0007669"/>
    <property type="project" value="TreeGrafter"/>
</dbReference>
<dbReference type="OrthoDB" id="1933717at2759"/>
<evidence type="ECO:0000256" key="1">
    <source>
        <dbReference type="ARBA" id="ARBA00006484"/>
    </source>
</evidence>
<dbReference type="PRINTS" id="PR00081">
    <property type="entry name" value="GDHRDH"/>
</dbReference>
<evidence type="ECO:0000256" key="2">
    <source>
        <dbReference type="ARBA" id="ARBA00023002"/>
    </source>
</evidence>
<keyword evidence="3" id="KW-0472">Membrane</keyword>
<keyword evidence="5" id="KW-1185">Reference proteome</keyword>
<dbReference type="RefSeq" id="XP_026611933.1">
    <property type="nucleotide sequence ID" value="XM_026756669.1"/>
</dbReference>
<dbReference type="CDD" id="cd05233">
    <property type="entry name" value="SDR_c"/>
    <property type="match status" value="1"/>
</dbReference>
<reference evidence="4" key="1">
    <citation type="submission" date="2018-08" db="EMBL/GenBank/DDBJ databases">
        <title>Draft genome sequence of azole-resistant Aspergillus thermomutatus (Neosartorya pseudofischeri) strain HMR AF 39, isolated from a human nasal aspirate.</title>
        <authorList>
            <person name="Parent-Michaud M."/>
            <person name="Dufresne P.J."/>
            <person name="Fournier E."/>
            <person name="Martineau C."/>
            <person name="Moreira S."/>
            <person name="Perkins V."/>
            <person name="De Repentigny L."/>
            <person name="Dufresne S.F."/>
        </authorList>
    </citation>
    <scope>NUCLEOTIDE SEQUENCE [LARGE SCALE GENOMIC DNA]</scope>
    <source>
        <strain evidence="4">HMR AF 39</strain>
    </source>
</reference>
<keyword evidence="3" id="KW-0812">Transmembrane</keyword>
<evidence type="ECO:0000256" key="3">
    <source>
        <dbReference type="SAM" id="Phobius"/>
    </source>
</evidence>
<dbReference type="EMBL" id="NKHU02000199">
    <property type="protein sequence ID" value="RHZ48370.1"/>
    <property type="molecule type" value="Genomic_DNA"/>
</dbReference>
<dbReference type="SUPFAM" id="SSF51735">
    <property type="entry name" value="NAD(P)-binding Rossmann-fold domains"/>
    <property type="match status" value="1"/>
</dbReference>
<evidence type="ECO:0000313" key="5">
    <source>
        <dbReference type="Proteomes" id="UP000215305"/>
    </source>
</evidence>
<dbReference type="InterPro" id="IPR002347">
    <property type="entry name" value="SDR_fam"/>
</dbReference>
<dbReference type="Proteomes" id="UP000215305">
    <property type="component" value="Unassembled WGS sequence"/>
</dbReference>
<dbReference type="InterPro" id="IPR036291">
    <property type="entry name" value="NAD(P)-bd_dom_sf"/>
</dbReference>
<name>A0A397GK11_ASPTH</name>
<dbReference type="Pfam" id="PF00106">
    <property type="entry name" value="adh_short"/>
    <property type="match status" value="1"/>
</dbReference>
<dbReference type="Gene3D" id="3.40.50.720">
    <property type="entry name" value="NAD(P)-binding Rossmann-like Domain"/>
    <property type="match status" value="2"/>
</dbReference>
<dbReference type="GO" id="GO:0016616">
    <property type="term" value="F:oxidoreductase activity, acting on the CH-OH group of donors, NAD or NADP as acceptor"/>
    <property type="evidence" value="ECO:0007669"/>
    <property type="project" value="UniProtKB-ARBA"/>
</dbReference>
<sequence>MPLNNDFPVPKSFTKSWHSKPYPFISPTRPELSMSEKNVIITGGGTGIGLAIATAFAKAGAKSIAILGRRREPLEKAVTLISSLATATKVLYETADLSDRTHVDAAMTTIAHQVGKIDILVSNAGMLPLPGLLRGYDAETFMQSFQGNVLTTFNANSMLVPGLAPYAVSKAACLKMLEYLAAENPQLHVVSVQPGWVPTDINGYQAEAPDSVDLPGEFYV</sequence>
<dbReference type="AlphaFoldDB" id="A0A397GK11"/>
<accession>A0A397GK11</accession>
<proteinExistence type="inferred from homology"/>